<keyword evidence="2 3" id="KW-0862">Zinc</keyword>
<evidence type="ECO:0000259" key="5">
    <source>
        <dbReference type="Pfam" id="PF20511"/>
    </source>
</evidence>
<dbReference type="GO" id="GO:0008270">
    <property type="term" value="F:zinc ion binding"/>
    <property type="evidence" value="ECO:0007669"/>
    <property type="project" value="InterPro"/>
</dbReference>
<dbReference type="CDD" id="cd07010">
    <property type="entry name" value="cupin_PMI_type_I_N_bac"/>
    <property type="match status" value="1"/>
</dbReference>
<reference evidence="7" key="1">
    <citation type="submission" date="2023-07" db="EMBL/GenBank/DDBJ databases">
        <authorList>
            <person name="Haufschild T."/>
            <person name="Kallscheuer N."/>
            <person name="Hammer J."/>
            <person name="Kohn T."/>
            <person name="Kabuu M."/>
            <person name="Jogler M."/>
            <person name="Wohfarth N."/>
            <person name="Heuer A."/>
            <person name="Rohde M."/>
            <person name="van Teeseling M.C.F."/>
            <person name="Jogler C."/>
        </authorList>
    </citation>
    <scope>NUCLEOTIDE SEQUENCE</scope>
    <source>
        <strain evidence="6">Strain 138</strain>
        <strain evidence="7">Strain 318</strain>
    </source>
</reference>
<dbReference type="Proteomes" id="UP001229955">
    <property type="component" value="Chromosome"/>
</dbReference>
<sequence length="336" mass="35377">MTSSLGLITFEPLLLEKPWGGTRLHALVGATPSATPVGEAWLCADLASTSATGAGGGAIRSVVAHGPWRGHSLADVMRDHAEAILGAPQPDADAPQFPLLFKLLDAERNLSVQVHPSAEYAAEHPGAFLKSEAWYILESRGGRCYAGLTDIASRAALLEAARAESLLPHLVTRDAAAGDAIMIPSGVVHALGAGLTVFEVQTASDTTYRLYDWSRETGLPSRALHLEESAAAARLDQQPRWSRAKDDAEPVVQTEHFTLYALRGASLPPLSALRDGGQGRRCLVVVPIGGAVTLRAGAESVSVPAQHAALVPAALERVELQRAGATEVLVTRVELP</sequence>
<dbReference type="EMBL" id="CP130613">
    <property type="protein sequence ID" value="WKW15393.1"/>
    <property type="molecule type" value="Genomic_DNA"/>
</dbReference>
<feature type="active site" evidence="4">
    <location>
        <position position="209"/>
    </location>
</feature>
<feature type="domain" description="Phosphomannose isomerase type I catalytic" evidence="5">
    <location>
        <begin position="14"/>
        <end position="123"/>
    </location>
</feature>
<gene>
    <name evidence="6" type="ORF">Strain138_001779</name>
    <name evidence="7" type="ORF">Strain318_001778</name>
</gene>
<protein>
    <recommendedName>
        <fullName evidence="5">Phosphomannose isomerase type I catalytic domain-containing protein</fullName>
    </recommendedName>
</protein>
<evidence type="ECO:0000313" key="8">
    <source>
        <dbReference type="Proteomes" id="UP001229955"/>
    </source>
</evidence>
<dbReference type="GO" id="GO:0005975">
    <property type="term" value="P:carbohydrate metabolic process"/>
    <property type="evidence" value="ECO:0007669"/>
    <property type="project" value="InterPro"/>
</dbReference>
<dbReference type="SUPFAM" id="SSF51182">
    <property type="entry name" value="RmlC-like cupins"/>
    <property type="match status" value="1"/>
</dbReference>
<evidence type="ECO:0000313" key="6">
    <source>
        <dbReference type="EMBL" id="WKW12486.1"/>
    </source>
</evidence>
<dbReference type="PANTHER" id="PTHR42742:SF3">
    <property type="entry name" value="FRUCTOKINASE"/>
    <property type="match status" value="1"/>
</dbReference>
<accession>A0AA49K1A3</accession>
<dbReference type="KEGG" id="pspc:Strain318_001778"/>
<dbReference type="Gene3D" id="2.60.120.10">
    <property type="entry name" value="Jelly Rolls"/>
    <property type="match status" value="1"/>
</dbReference>
<dbReference type="InterPro" id="IPR014628">
    <property type="entry name" value="Man6P_isomerase_Firm_short"/>
</dbReference>
<dbReference type="InterPro" id="IPR014710">
    <property type="entry name" value="RmlC-like_jellyroll"/>
</dbReference>
<feature type="binding site" evidence="3">
    <location>
        <position position="189"/>
    </location>
    <ligand>
        <name>Zn(2+)</name>
        <dbReference type="ChEBI" id="CHEBI:29105"/>
    </ligand>
</feature>
<evidence type="ECO:0000313" key="7">
    <source>
        <dbReference type="EMBL" id="WKW15393.1"/>
    </source>
</evidence>
<evidence type="ECO:0000256" key="3">
    <source>
        <dbReference type="PIRSR" id="PIRSR036894-1"/>
    </source>
</evidence>
<feature type="binding site" evidence="3">
    <location>
        <position position="132"/>
    </location>
    <ligand>
        <name>Zn(2+)</name>
        <dbReference type="ChEBI" id="CHEBI:29105"/>
    </ligand>
</feature>
<dbReference type="GO" id="GO:0004476">
    <property type="term" value="F:mannose-6-phosphate isomerase activity"/>
    <property type="evidence" value="ECO:0007669"/>
    <property type="project" value="InterPro"/>
</dbReference>
<dbReference type="Pfam" id="PF20511">
    <property type="entry name" value="PMI_typeI_cat"/>
    <property type="match status" value="1"/>
</dbReference>
<dbReference type="InterPro" id="IPR046457">
    <property type="entry name" value="PMI_typeI_cat"/>
</dbReference>
<dbReference type="AlphaFoldDB" id="A0AA49K1A3"/>
<comment type="cofactor">
    <cofactor evidence="3">
        <name>Zn(2+)</name>
        <dbReference type="ChEBI" id="CHEBI:29105"/>
    </cofactor>
    <text evidence="3">Binds 1 zinc ion per subunit.</text>
</comment>
<dbReference type="PIRSF" id="PIRSF036894">
    <property type="entry name" value="PMI_Firm_short"/>
    <property type="match status" value="1"/>
</dbReference>
<keyword evidence="1 3" id="KW-0479">Metal-binding</keyword>
<dbReference type="InterPro" id="IPR051804">
    <property type="entry name" value="Carb_Metab_Reg_Kinase/Isom"/>
</dbReference>
<organism evidence="7 8">
    <name type="scientific">Pseudogemmatithrix spongiicola</name>
    <dbReference type="NCBI Taxonomy" id="3062599"/>
    <lineage>
        <taxon>Bacteria</taxon>
        <taxon>Pseudomonadati</taxon>
        <taxon>Gemmatimonadota</taxon>
        <taxon>Gemmatimonadia</taxon>
        <taxon>Gemmatimonadales</taxon>
        <taxon>Gemmatimonadaceae</taxon>
        <taxon>Pseudogemmatithrix</taxon>
    </lineage>
</organism>
<accession>A0AA49JV13</accession>
<evidence type="ECO:0000256" key="4">
    <source>
        <dbReference type="PIRSR" id="PIRSR036894-2"/>
    </source>
</evidence>
<dbReference type="RefSeq" id="WP_367885364.1">
    <property type="nucleotide sequence ID" value="NZ_CP130612.1"/>
</dbReference>
<dbReference type="EMBL" id="CP130612">
    <property type="protein sequence ID" value="WKW12486.1"/>
    <property type="molecule type" value="Genomic_DNA"/>
</dbReference>
<name>A0AA49K1A3_9BACT</name>
<keyword evidence="8" id="KW-1185">Reference proteome</keyword>
<evidence type="ECO:0000256" key="2">
    <source>
        <dbReference type="ARBA" id="ARBA00022833"/>
    </source>
</evidence>
<feature type="binding site" evidence="3">
    <location>
        <position position="115"/>
    </location>
    <ligand>
        <name>Zn(2+)</name>
        <dbReference type="ChEBI" id="CHEBI:29105"/>
    </ligand>
</feature>
<dbReference type="PANTHER" id="PTHR42742">
    <property type="entry name" value="TRANSCRIPTIONAL REPRESSOR MPRA"/>
    <property type="match status" value="1"/>
</dbReference>
<proteinExistence type="predicted"/>
<evidence type="ECO:0000256" key="1">
    <source>
        <dbReference type="ARBA" id="ARBA00022723"/>
    </source>
</evidence>
<dbReference type="InterPro" id="IPR011051">
    <property type="entry name" value="RmlC_Cupin_sf"/>
</dbReference>